<evidence type="ECO:0000313" key="2">
    <source>
        <dbReference type="Proteomes" id="UP000002307"/>
    </source>
</evidence>
<gene>
    <name evidence="1" type="ordered locus">M1627_2883</name>
</gene>
<dbReference type="EMBL" id="CP001401">
    <property type="protein sequence ID" value="ACP54740.1"/>
    <property type="molecule type" value="Genomic_DNA"/>
</dbReference>
<protein>
    <submittedName>
        <fullName evidence="1">Uncharacterized protein</fullName>
    </submittedName>
</protein>
<accession>C3N408</accession>
<evidence type="ECO:0000313" key="1">
    <source>
        <dbReference type="EMBL" id="ACP54740.1"/>
    </source>
</evidence>
<dbReference type="AlphaFoldDB" id="C3N408"/>
<sequence length="46" mass="5599">MLCSRIEDEFYYLVSKDNYTGYWINKFHDVLEDLEEGISMGRFSHF</sequence>
<dbReference type="KEGG" id="sim:M1627_2883"/>
<name>C3N408_SACI3</name>
<reference evidence="1 2" key="1">
    <citation type="journal article" date="2009" name="Proc. Natl. Acad. Sci. U.S.A.">
        <title>Biogeography of the Sulfolobus islandicus pan-genome.</title>
        <authorList>
            <person name="Reno M.L."/>
            <person name="Held N.L."/>
            <person name="Fields C.J."/>
            <person name="Burke P.V."/>
            <person name="Whitaker R.J."/>
        </authorList>
    </citation>
    <scope>NUCLEOTIDE SEQUENCE [LARGE SCALE GENOMIC DNA]</scope>
    <source>
        <strain evidence="1 2">M.16.27</strain>
    </source>
</reference>
<dbReference type="Proteomes" id="UP000002307">
    <property type="component" value="Chromosome"/>
</dbReference>
<organism evidence="1 2">
    <name type="scientific">Saccharolobus islandicus (strain M.16.27)</name>
    <name type="common">Sulfolobus islandicus</name>
    <dbReference type="NCBI Taxonomy" id="427318"/>
    <lineage>
        <taxon>Archaea</taxon>
        <taxon>Thermoproteota</taxon>
        <taxon>Thermoprotei</taxon>
        <taxon>Sulfolobales</taxon>
        <taxon>Sulfolobaceae</taxon>
        <taxon>Saccharolobus</taxon>
    </lineage>
</organism>
<dbReference type="HOGENOM" id="CLU_212443_0_0_2"/>
<proteinExistence type="predicted"/>